<feature type="region of interest" description="Disordered" evidence="7">
    <location>
        <begin position="1"/>
        <end position="106"/>
    </location>
</feature>
<evidence type="ECO:0000313" key="8">
    <source>
        <dbReference type="EMBL" id="KAK9909529.1"/>
    </source>
</evidence>
<name>A0ABR2YR90_9CHLO</name>
<dbReference type="PANTHER" id="PTHR31246">
    <property type="entry name" value="MICROTUBULE-ASSOCIATED PROTEIN 70-2"/>
    <property type="match status" value="1"/>
</dbReference>
<dbReference type="Proteomes" id="UP001491310">
    <property type="component" value="Unassembled WGS sequence"/>
</dbReference>
<organism evidence="8 9">
    <name type="scientific">Coccomyxa subellipsoidea</name>
    <dbReference type="NCBI Taxonomy" id="248742"/>
    <lineage>
        <taxon>Eukaryota</taxon>
        <taxon>Viridiplantae</taxon>
        <taxon>Chlorophyta</taxon>
        <taxon>core chlorophytes</taxon>
        <taxon>Trebouxiophyceae</taxon>
        <taxon>Trebouxiophyceae incertae sedis</taxon>
        <taxon>Coccomyxaceae</taxon>
        <taxon>Coccomyxa</taxon>
    </lineage>
</organism>
<comment type="subcellular location">
    <subcellularLocation>
        <location evidence="1">Cytoplasm</location>
        <location evidence="1">Cytoskeleton</location>
    </subcellularLocation>
</comment>
<comment type="similarity">
    <text evidence="2">Belongs to the MAP70 family.</text>
</comment>
<evidence type="ECO:0000256" key="6">
    <source>
        <dbReference type="SAM" id="Coils"/>
    </source>
</evidence>
<evidence type="ECO:0000256" key="2">
    <source>
        <dbReference type="ARBA" id="ARBA00008825"/>
    </source>
</evidence>
<keyword evidence="3" id="KW-0963">Cytoplasm</keyword>
<gene>
    <name evidence="8" type="ORF">WJX75_003707</name>
</gene>
<evidence type="ECO:0000256" key="3">
    <source>
        <dbReference type="ARBA" id="ARBA00022490"/>
    </source>
</evidence>
<comment type="caution">
    <text evidence="8">The sequence shown here is derived from an EMBL/GenBank/DDBJ whole genome shotgun (WGS) entry which is preliminary data.</text>
</comment>
<feature type="compositionally biased region" description="Polar residues" evidence="7">
    <location>
        <begin position="64"/>
        <end position="86"/>
    </location>
</feature>
<evidence type="ECO:0000313" key="9">
    <source>
        <dbReference type="Proteomes" id="UP001491310"/>
    </source>
</evidence>
<feature type="compositionally biased region" description="Basic and acidic residues" evidence="7">
    <location>
        <begin position="92"/>
        <end position="106"/>
    </location>
</feature>
<proteinExistence type="inferred from homology"/>
<keyword evidence="4 6" id="KW-0175">Coiled coil</keyword>
<protein>
    <submittedName>
        <fullName evidence="8">Uncharacterized protein</fullName>
    </submittedName>
</protein>
<evidence type="ECO:0000256" key="5">
    <source>
        <dbReference type="ARBA" id="ARBA00023212"/>
    </source>
</evidence>
<accession>A0ABR2YR90</accession>
<evidence type="ECO:0000256" key="7">
    <source>
        <dbReference type="SAM" id="MobiDB-lite"/>
    </source>
</evidence>
<keyword evidence="5" id="KW-0206">Cytoskeleton</keyword>
<evidence type="ECO:0000256" key="1">
    <source>
        <dbReference type="ARBA" id="ARBA00004245"/>
    </source>
</evidence>
<feature type="coiled-coil region" evidence="6">
    <location>
        <begin position="358"/>
        <end position="469"/>
    </location>
</feature>
<dbReference type="Pfam" id="PF07058">
    <property type="entry name" value="MAP70"/>
    <property type="match status" value="1"/>
</dbReference>
<evidence type="ECO:0000256" key="4">
    <source>
        <dbReference type="ARBA" id="ARBA00023054"/>
    </source>
</evidence>
<feature type="coiled-coil region" evidence="6">
    <location>
        <begin position="247"/>
        <end position="330"/>
    </location>
</feature>
<dbReference type="PANTHER" id="PTHR31246:SF32">
    <property type="entry name" value="MICROTUBULE-ASSOCIATED PROTEIN 70-1"/>
    <property type="match status" value="1"/>
</dbReference>
<dbReference type="EMBL" id="JALJOT010000006">
    <property type="protein sequence ID" value="KAK9909529.1"/>
    <property type="molecule type" value="Genomic_DNA"/>
</dbReference>
<sequence length="490" mass="51333">MVQAKPSAGLCVDVSAHSQESPDVACTPKTPTNSVLKNANGRPSITPRETKSSRLRKSLGSAGSPPSVTSGAPRSRSQTPEVNSSGLAFEMTRLRDEARAKQREADALSAELTTVNAAAAIKDRALKAASGTIEALTQRALTAEADLAARSKELADAAAERNMARSEAAAAGRAADKLTAQMAALPKGSGFSEAIAALESELRGVRASNAALSDDNRGCYAQIRAKDKELDAAAVQVEHAKAVAVENKELQNSILDLSRRLQEAADERATMTAVARQREAEVARAQAEAAAAAEEAAEKARQLAAATTQLKASEERGAELADELALTNDELTRVRAVAARATVREIAGGGKDDGVVPVKMHLEEVRYLQGENDRLKEKLAHAERSAAAAASQKERLHKKLDALAARTSPLRKPTIAGASELAALKEALAAREAEAASLREQVEKAGPRIAAARASSKKFEREIAELSAQLTAAGLQPLPTPAAARPLSNS</sequence>
<dbReference type="InterPro" id="IPR009768">
    <property type="entry name" value="MAP70"/>
</dbReference>
<reference evidence="8 9" key="1">
    <citation type="journal article" date="2024" name="Nat. Commun.">
        <title>Phylogenomics reveals the evolutionary origins of lichenization in chlorophyte algae.</title>
        <authorList>
            <person name="Puginier C."/>
            <person name="Libourel C."/>
            <person name="Otte J."/>
            <person name="Skaloud P."/>
            <person name="Haon M."/>
            <person name="Grisel S."/>
            <person name="Petersen M."/>
            <person name="Berrin J.G."/>
            <person name="Delaux P.M."/>
            <person name="Dal Grande F."/>
            <person name="Keller J."/>
        </authorList>
    </citation>
    <scope>NUCLEOTIDE SEQUENCE [LARGE SCALE GENOMIC DNA]</scope>
    <source>
        <strain evidence="8 9">SAG 216-7</strain>
    </source>
</reference>
<keyword evidence="9" id="KW-1185">Reference proteome</keyword>
<feature type="compositionally biased region" description="Polar residues" evidence="7">
    <location>
        <begin position="29"/>
        <end position="43"/>
    </location>
</feature>